<dbReference type="AlphaFoldDB" id="A0A811VGJ3"/>
<feature type="region of interest" description="Disordered" evidence="1">
    <location>
        <begin position="1"/>
        <end position="79"/>
    </location>
</feature>
<name>A0A811VGJ3_CERCA</name>
<keyword evidence="3" id="KW-1185">Reference proteome</keyword>
<dbReference type="OrthoDB" id="189220at2759"/>
<organism evidence="2 3">
    <name type="scientific">Ceratitis capitata</name>
    <name type="common">Mediterranean fruit fly</name>
    <name type="synonym">Tephritis capitata</name>
    <dbReference type="NCBI Taxonomy" id="7213"/>
    <lineage>
        <taxon>Eukaryota</taxon>
        <taxon>Metazoa</taxon>
        <taxon>Ecdysozoa</taxon>
        <taxon>Arthropoda</taxon>
        <taxon>Hexapoda</taxon>
        <taxon>Insecta</taxon>
        <taxon>Pterygota</taxon>
        <taxon>Neoptera</taxon>
        <taxon>Endopterygota</taxon>
        <taxon>Diptera</taxon>
        <taxon>Brachycera</taxon>
        <taxon>Muscomorpha</taxon>
        <taxon>Tephritoidea</taxon>
        <taxon>Tephritidae</taxon>
        <taxon>Ceratitis</taxon>
        <taxon>Ceratitis</taxon>
    </lineage>
</organism>
<evidence type="ECO:0000256" key="1">
    <source>
        <dbReference type="SAM" id="MobiDB-lite"/>
    </source>
</evidence>
<feature type="compositionally biased region" description="Polar residues" evidence="1">
    <location>
        <begin position="57"/>
        <end position="75"/>
    </location>
</feature>
<evidence type="ECO:0000313" key="2">
    <source>
        <dbReference type="EMBL" id="CAD7015418.1"/>
    </source>
</evidence>
<accession>A0A811VGJ3</accession>
<gene>
    <name evidence="2" type="ORF">CCAP1982_LOCUS23360</name>
</gene>
<dbReference type="EMBL" id="CAJHJT010000056">
    <property type="protein sequence ID" value="CAD7015418.1"/>
    <property type="molecule type" value="Genomic_DNA"/>
</dbReference>
<reference evidence="2" key="1">
    <citation type="submission" date="2020-11" db="EMBL/GenBank/DDBJ databases">
        <authorList>
            <person name="Whitehead M."/>
        </authorList>
    </citation>
    <scope>NUCLEOTIDE SEQUENCE</scope>
    <source>
        <strain evidence="2">EGII</strain>
    </source>
</reference>
<sequence length="219" mass="24808">MTIMSEYNVNKGLKQTLRGTEPQKYNKNIEKNVSRHRTSAEKATTSKAIPKPKHASTETNNEETQISSKPFQTLRGTRPPVSVSQQDLFAQHMLVDRIPTDWPHQVNFAKYPTAIIPNNATSAGTSRYRLSIPRERNGISHERLIRNTINRWRYQFRPRSDPQVMLAVDDIDAISILWPTSPGFPRSSANEPACGPPLYEHSRNFNTSYHGIGSIIAGR</sequence>
<proteinExistence type="predicted"/>
<dbReference type="Proteomes" id="UP000606786">
    <property type="component" value="Unassembled WGS sequence"/>
</dbReference>
<comment type="caution">
    <text evidence="2">The sequence shown here is derived from an EMBL/GenBank/DDBJ whole genome shotgun (WGS) entry which is preliminary data.</text>
</comment>
<protein>
    <submittedName>
        <fullName evidence="2">(Mediterranean fruit fly) hypothetical protein</fullName>
    </submittedName>
</protein>
<evidence type="ECO:0000313" key="3">
    <source>
        <dbReference type="Proteomes" id="UP000606786"/>
    </source>
</evidence>